<comment type="caution">
    <text evidence="8">The sequence shown here is derived from an EMBL/GenBank/DDBJ whole genome shotgun (WGS) entry which is preliminary data.</text>
</comment>
<keyword evidence="3" id="KW-0406">Ion transport</keyword>
<evidence type="ECO:0000256" key="2">
    <source>
        <dbReference type="ARBA" id="ARBA00022692"/>
    </source>
</evidence>
<dbReference type="InterPro" id="IPR058533">
    <property type="entry name" value="Cation_efflux_TM"/>
</dbReference>
<comment type="subcellular location">
    <subcellularLocation>
        <location evidence="1">Membrane</location>
        <topology evidence="1">Multi-pass membrane protein</topology>
    </subcellularLocation>
</comment>
<dbReference type="Pfam" id="PF01545">
    <property type="entry name" value="Cation_efflux"/>
    <property type="match status" value="1"/>
</dbReference>
<dbReference type="Proteomes" id="UP001162881">
    <property type="component" value="Unassembled WGS sequence"/>
</dbReference>
<keyword evidence="9" id="KW-1185">Reference proteome</keyword>
<keyword evidence="4 6" id="KW-1133">Transmembrane helix</keyword>
<feature type="transmembrane region" description="Helical" evidence="6">
    <location>
        <begin position="109"/>
        <end position="129"/>
    </location>
</feature>
<dbReference type="PANTHER" id="PTHR11562:SF17">
    <property type="entry name" value="RE54080P-RELATED"/>
    <property type="match status" value="1"/>
</dbReference>
<reference evidence="8" key="1">
    <citation type="submission" date="2022-03" db="EMBL/GenBank/DDBJ databases">
        <title>Identification of a novel bacterium isolated from mangrove sediments.</title>
        <authorList>
            <person name="Pan X."/>
        </authorList>
    </citation>
    <scope>NUCLEOTIDE SEQUENCE</scope>
    <source>
        <strain evidence="8">B1949</strain>
    </source>
</reference>
<evidence type="ECO:0000256" key="6">
    <source>
        <dbReference type="SAM" id="Phobius"/>
    </source>
</evidence>
<dbReference type="EMBL" id="JALHLF010000007">
    <property type="protein sequence ID" value="MCJ2181811.1"/>
    <property type="molecule type" value="Genomic_DNA"/>
</dbReference>
<feature type="domain" description="Cation efflux protein transmembrane" evidence="7">
    <location>
        <begin position="21"/>
        <end position="195"/>
    </location>
</feature>
<dbReference type="RefSeq" id="WP_244017064.1">
    <property type="nucleotide sequence ID" value="NZ_JALHLF010000007.1"/>
</dbReference>
<dbReference type="PANTHER" id="PTHR11562">
    <property type="entry name" value="CATION EFFLUX PROTEIN/ ZINC TRANSPORTER"/>
    <property type="match status" value="1"/>
</dbReference>
<feature type="transmembrane region" description="Helical" evidence="6">
    <location>
        <begin position="19"/>
        <end position="40"/>
    </location>
</feature>
<evidence type="ECO:0000259" key="7">
    <source>
        <dbReference type="Pfam" id="PF01545"/>
    </source>
</evidence>
<feature type="transmembrane region" description="Helical" evidence="6">
    <location>
        <begin position="79"/>
        <end position="97"/>
    </location>
</feature>
<keyword evidence="3" id="KW-0864">Zinc transport</keyword>
<feature type="transmembrane region" description="Helical" evidence="6">
    <location>
        <begin position="150"/>
        <end position="171"/>
    </location>
</feature>
<sequence length="205" mass="21419">MADCGCGNTRTDTRTQRQALRLALALNAIMFLVEVGAGVHARSTGLIADGLDMLTDATVYAVALAAITRSADFKARAAFWSGTLLLLTGLGVVLEAVRRAFTGGAPEGLWMIAVATLALGVNAFVLRLLARQRSREVHMRAAWIFTRADVVANAAVIASGLAVLASGWIGFDLVVGVGIGLYVMREAFEILREARKAGSTGGGGS</sequence>
<name>A0ABT0B9T0_9SPHN</name>
<keyword evidence="2 6" id="KW-0812">Transmembrane</keyword>
<keyword evidence="5 6" id="KW-0472">Membrane</keyword>
<dbReference type="SUPFAM" id="SSF161111">
    <property type="entry name" value="Cation efflux protein transmembrane domain-like"/>
    <property type="match status" value="1"/>
</dbReference>
<evidence type="ECO:0000256" key="5">
    <source>
        <dbReference type="ARBA" id="ARBA00023136"/>
    </source>
</evidence>
<evidence type="ECO:0000256" key="1">
    <source>
        <dbReference type="ARBA" id="ARBA00004141"/>
    </source>
</evidence>
<protein>
    <submittedName>
        <fullName evidence="8">Cation diffusion facilitator family transporter</fullName>
    </submittedName>
</protein>
<dbReference type="InterPro" id="IPR050681">
    <property type="entry name" value="CDF/SLC30A"/>
</dbReference>
<evidence type="ECO:0000256" key="3">
    <source>
        <dbReference type="ARBA" id="ARBA00022906"/>
    </source>
</evidence>
<evidence type="ECO:0000256" key="4">
    <source>
        <dbReference type="ARBA" id="ARBA00022989"/>
    </source>
</evidence>
<dbReference type="InterPro" id="IPR027469">
    <property type="entry name" value="Cation_efflux_TMD_sf"/>
</dbReference>
<dbReference type="Gene3D" id="1.20.1510.10">
    <property type="entry name" value="Cation efflux protein transmembrane domain"/>
    <property type="match status" value="1"/>
</dbReference>
<accession>A0ABT0B9T0</accession>
<proteinExistence type="predicted"/>
<gene>
    <name evidence="8" type="ORF">MTR62_03690</name>
</gene>
<organism evidence="8 9">
    <name type="scientific">Novosphingobium organovorum</name>
    <dbReference type="NCBI Taxonomy" id="2930092"/>
    <lineage>
        <taxon>Bacteria</taxon>
        <taxon>Pseudomonadati</taxon>
        <taxon>Pseudomonadota</taxon>
        <taxon>Alphaproteobacteria</taxon>
        <taxon>Sphingomonadales</taxon>
        <taxon>Sphingomonadaceae</taxon>
        <taxon>Novosphingobium</taxon>
    </lineage>
</organism>
<evidence type="ECO:0000313" key="9">
    <source>
        <dbReference type="Proteomes" id="UP001162881"/>
    </source>
</evidence>
<feature type="transmembrane region" description="Helical" evidence="6">
    <location>
        <begin position="46"/>
        <end position="67"/>
    </location>
</feature>
<evidence type="ECO:0000313" key="8">
    <source>
        <dbReference type="EMBL" id="MCJ2181811.1"/>
    </source>
</evidence>
<keyword evidence="3" id="KW-0862">Zinc</keyword>
<dbReference type="InterPro" id="IPR002524">
    <property type="entry name" value="Cation_efflux"/>
</dbReference>
<dbReference type="NCBIfam" id="TIGR01297">
    <property type="entry name" value="CDF"/>
    <property type="match status" value="1"/>
</dbReference>
<keyword evidence="3" id="KW-0813">Transport</keyword>